<dbReference type="Pfam" id="PF10531">
    <property type="entry name" value="SLBB"/>
    <property type="match status" value="1"/>
</dbReference>
<keyword evidence="5" id="KW-1185">Reference proteome</keyword>
<feature type="domain" description="Polysaccharide export protein N-terminal" evidence="2">
    <location>
        <begin position="88"/>
        <end position="160"/>
    </location>
</feature>
<dbReference type="InterPro" id="IPR019554">
    <property type="entry name" value="Soluble_ligand-bd"/>
</dbReference>
<name>A0ABM6TG48_9CAUL</name>
<dbReference type="Gene3D" id="3.10.560.10">
    <property type="entry name" value="Outer membrane lipoprotein wza domain like"/>
    <property type="match status" value="1"/>
</dbReference>
<organism evidence="4 5">
    <name type="scientific">Caulobacter segnis</name>
    <dbReference type="NCBI Taxonomy" id="88688"/>
    <lineage>
        <taxon>Bacteria</taxon>
        <taxon>Pseudomonadati</taxon>
        <taxon>Pseudomonadota</taxon>
        <taxon>Alphaproteobacteria</taxon>
        <taxon>Caulobacterales</taxon>
        <taxon>Caulobacteraceae</taxon>
        <taxon>Caulobacter</taxon>
    </lineage>
</organism>
<evidence type="ECO:0000313" key="4">
    <source>
        <dbReference type="EMBL" id="AVQ02071.1"/>
    </source>
</evidence>
<accession>A0ABM6TG48</accession>
<dbReference type="Pfam" id="PF02563">
    <property type="entry name" value="Poly_export"/>
    <property type="match status" value="1"/>
</dbReference>
<dbReference type="Proteomes" id="UP000240527">
    <property type="component" value="Chromosome"/>
</dbReference>
<dbReference type="EMBL" id="CP027850">
    <property type="protein sequence ID" value="AVQ02071.1"/>
    <property type="molecule type" value="Genomic_DNA"/>
</dbReference>
<dbReference type="InterPro" id="IPR003715">
    <property type="entry name" value="Poly_export_N"/>
</dbReference>
<dbReference type="PANTHER" id="PTHR33619:SF3">
    <property type="entry name" value="POLYSACCHARIDE EXPORT PROTEIN GFCE-RELATED"/>
    <property type="match status" value="1"/>
</dbReference>
<evidence type="ECO:0000313" key="5">
    <source>
        <dbReference type="Proteomes" id="UP000240527"/>
    </source>
</evidence>
<sequence length="283" mass="30358">MQELPIHAAPPFAASSEEGGNQILTPFRHLRLPRPRRCATKEVGLSAWLRVFSLSVALAAAGCAATPAPNQRDMAGGGGATFASWTSEDYRYRIGPGDELSVRFVINPDLNATVVVGPDGRGVFPLISAQDVAGLTAEEANALLSRAYATVLRAPQVETLVAGYGASQIYVGGEVRDAGVKTIKGRLTVAQAVMSAGGFQETARTGRVVVIRQRPGDPRLLMRTIDVRDNLNGRGGDDFAVLPGDLIFVPRSAITEVNRFVRQYVTGVLPFNFNYSINRGTRY</sequence>
<feature type="domain" description="Soluble ligand binding" evidence="3">
    <location>
        <begin position="169"/>
        <end position="218"/>
    </location>
</feature>
<proteinExistence type="predicted"/>
<evidence type="ECO:0000259" key="2">
    <source>
        <dbReference type="Pfam" id="PF02563"/>
    </source>
</evidence>
<dbReference type="PANTHER" id="PTHR33619">
    <property type="entry name" value="POLYSACCHARIDE EXPORT PROTEIN GFCE-RELATED"/>
    <property type="match status" value="1"/>
</dbReference>
<evidence type="ECO:0000259" key="3">
    <source>
        <dbReference type="Pfam" id="PF10531"/>
    </source>
</evidence>
<dbReference type="Gene3D" id="3.30.1950.10">
    <property type="entry name" value="wza like domain"/>
    <property type="match status" value="1"/>
</dbReference>
<keyword evidence="1" id="KW-0732">Signal</keyword>
<dbReference type="InterPro" id="IPR049712">
    <property type="entry name" value="Poly_export"/>
</dbReference>
<evidence type="ECO:0000256" key="1">
    <source>
        <dbReference type="ARBA" id="ARBA00022729"/>
    </source>
</evidence>
<reference evidence="4 5" key="1">
    <citation type="journal article" date="2015" name="Biotechnol. Bioeng.">
        <title>Genome sequence and phenotypic characterization of Caulobacter segnis.</title>
        <authorList>
            <person name="Patel S."/>
            <person name="Fletcher B."/>
            <person name="Scott D.C."/>
            <person name="Ely B."/>
        </authorList>
    </citation>
    <scope>NUCLEOTIDE SEQUENCE [LARGE SCALE GENOMIC DNA]</scope>
    <source>
        <strain evidence="4 5">TK0059</strain>
    </source>
</reference>
<protein>
    <submittedName>
        <fullName evidence="4">Sugar ABC transporter substrate-binding protein</fullName>
    </submittedName>
</protein>
<gene>
    <name evidence="4" type="ORF">B7G68_09575</name>
</gene>